<dbReference type="RefSeq" id="WP_097113618.1">
    <property type="nucleotide sequence ID" value="NZ_CP083931.1"/>
</dbReference>
<evidence type="ECO:0000313" key="3">
    <source>
        <dbReference type="EMBL" id="SOD66205.1"/>
    </source>
</evidence>
<protein>
    <submittedName>
        <fullName evidence="3">Glutamine amidotransferase</fullName>
    </submittedName>
</protein>
<sequence>MCQLLGMNCNTPTDIGFSFVGFSKRGGLTDHHTDGFGIGFFEPKGKGLRLFLDNHPCATSPVAELVKNYPIRSENVIAHIRKATQGRTMLENTHPFQRELWGEYWLFAHNGNLKNFKPDFENACYKPVGNTDSETAFCFILNELRHNFPQKPSNEVLFATLTKLARHIRDFGMFNILISNGDFMFAHACTLLYYIERKAPFGQAHLVDEDIAIDFEKFTTPNDRVAVIATLPLTDNETWGQFAQDECVWFSQGTILWRDCPANPVYLSREEGLRIAREAGAAA</sequence>
<gene>
    <name evidence="3" type="ORF">SAMN02746062_00540</name>
</gene>
<dbReference type="PROSITE" id="PS51278">
    <property type="entry name" value="GATASE_TYPE_2"/>
    <property type="match status" value="1"/>
</dbReference>
<dbReference type="InterPro" id="IPR029055">
    <property type="entry name" value="Ntn_hydrolases_N"/>
</dbReference>
<dbReference type="CDD" id="cd01908">
    <property type="entry name" value="YafJ"/>
    <property type="match status" value="1"/>
</dbReference>
<name>A0A286E5M9_9NEIS</name>
<dbReference type="InterPro" id="IPR026869">
    <property type="entry name" value="EgtC-like"/>
</dbReference>
<dbReference type="PANTHER" id="PTHR42824">
    <property type="entry name" value="GLUTAMINE AMIDOTRANSFERASE"/>
    <property type="match status" value="1"/>
</dbReference>
<dbReference type="Proteomes" id="UP000219669">
    <property type="component" value="Unassembled WGS sequence"/>
</dbReference>
<accession>A0A286E5M9</accession>
<evidence type="ECO:0000259" key="2">
    <source>
        <dbReference type="PROSITE" id="PS51278"/>
    </source>
</evidence>
<proteinExistence type="predicted"/>
<keyword evidence="1 3" id="KW-0315">Glutamine amidotransferase</keyword>
<evidence type="ECO:0000313" key="4">
    <source>
        <dbReference type="Proteomes" id="UP000219669"/>
    </source>
</evidence>
<dbReference type="Pfam" id="PF13230">
    <property type="entry name" value="GATase_4"/>
    <property type="match status" value="1"/>
</dbReference>
<reference evidence="3 4" key="1">
    <citation type="submission" date="2017-09" db="EMBL/GenBank/DDBJ databases">
        <authorList>
            <person name="Ehlers B."/>
            <person name="Leendertz F.H."/>
        </authorList>
    </citation>
    <scope>NUCLEOTIDE SEQUENCE [LARGE SCALE GENOMIC DNA]</scope>
    <source>
        <strain evidence="3 4">DSM 16848</strain>
    </source>
</reference>
<evidence type="ECO:0000256" key="1">
    <source>
        <dbReference type="ARBA" id="ARBA00022962"/>
    </source>
</evidence>
<dbReference type="PANTHER" id="PTHR42824:SF1">
    <property type="entry name" value="GLUTAMINE AMIDOTRANSFERASE YAFJ-RELATED"/>
    <property type="match status" value="1"/>
</dbReference>
<keyword evidence="4" id="KW-1185">Reference proteome</keyword>
<dbReference type="OrthoDB" id="321954at2"/>
<keyword evidence="3" id="KW-0808">Transferase</keyword>
<dbReference type="AlphaFoldDB" id="A0A286E5M9"/>
<dbReference type="Gene3D" id="3.60.20.10">
    <property type="entry name" value="Glutamine Phosphoribosylpyrophosphate, subunit 1, domain 1"/>
    <property type="match status" value="1"/>
</dbReference>
<dbReference type="EMBL" id="OCNF01000003">
    <property type="protein sequence ID" value="SOD66205.1"/>
    <property type="molecule type" value="Genomic_DNA"/>
</dbReference>
<dbReference type="GO" id="GO:0016740">
    <property type="term" value="F:transferase activity"/>
    <property type="evidence" value="ECO:0007669"/>
    <property type="project" value="UniProtKB-KW"/>
</dbReference>
<feature type="domain" description="Glutamine amidotransferase type-2" evidence="2">
    <location>
        <begin position="2"/>
        <end position="283"/>
    </location>
</feature>
<dbReference type="InterPro" id="IPR017932">
    <property type="entry name" value="GATase_2_dom"/>
</dbReference>
<organism evidence="3 4">
    <name type="scientific">Alysiella filiformis DSM 16848</name>
    <dbReference type="NCBI Taxonomy" id="1120981"/>
    <lineage>
        <taxon>Bacteria</taxon>
        <taxon>Pseudomonadati</taxon>
        <taxon>Pseudomonadota</taxon>
        <taxon>Betaproteobacteria</taxon>
        <taxon>Neisseriales</taxon>
        <taxon>Neisseriaceae</taxon>
        <taxon>Alysiella</taxon>
    </lineage>
</organism>
<dbReference type="SUPFAM" id="SSF56235">
    <property type="entry name" value="N-terminal nucleophile aminohydrolases (Ntn hydrolases)"/>
    <property type="match status" value="1"/>
</dbReference>